<dbReference type="SUPFAM" id="SSF158221">
    <property type="entry name" value="YnzC-like"/>
    <property type="match status" value="1"/>
</dbReference>
<evidence type="ECO:0000256" key="1">
    <source>
        <dbReference type="ARBA" id="ARBA00022490"/>
    </source>
</evidence>
<evidence type="ECO:0000313" key="4">
    <source>
        <dbReference type="EMBL" id="AST91970.1"/>
    </source>
</evidence>
<proteinExistence type="inferred from homology"/>
<comment type="subcellular location">
    <subcellularLocation>
        <location evidence="2">Cytoplasm</location>
    </subcellularLocation>
</comment>
<dbReference type="GO" id="GO:0005737">
    <property type="term" value="C:cytoplasm"/>
    <property type="evidence" value="ECO:0007669"/>
    <property type="project" value="UniProtKB-SubCell"/>
</dbReference>
<dbReference type="Proteomes" id="UP000215224">
    <property type="component" value="Chromosome"/>
</dbReference>
<dbReference type="KEGG" id="bcoh:BC6307_12145"/>
<evidence type="ECO:0000313" key="5">
    <source>
        <dbReference type="Proteomes" id="UP000215224"/>
    </source>
</evidence>
<dbReference type="PANTHER" id="PTHR37300:SF1">
    <property type="entry name" value="UPF0291 PROTEIN YNZC"/>
    <property type="match status" value="1"/>
</dbReference>
<gene>
    <name evidence="4" type="ORF">BC6307_12145</name>
</gene>
<evidence type="ECO:0000256" key="3">
    <source>
        <dbReference type="SAM" id="MobiDB-lite"/>
    </source>
</evidence>
<name>A0A223KR50_9BACI</name>
<evidence type="ECO:0000256" key="2">
    <source>
        <dbReference type="HAMAP-Rule" id="MF_01103"/>
    </source>
</evidence>
<feature type="region of interest" description="Disordered" evidence="3">
    <location>
        <begin position="54"/>
        <end position="76"/>
    </location>
</feature>
<dbReference type="STRING" id="1314751.GCA_001591425_02482"/>
<dbReference type="AlphaFoldDB" id="A0A223KR50"/>
<comment type="similarity">
    <text evidence="2">Belongs to the UPF0291 family.</text>
</comment>
<dbReference type="InterPro" id="IPR009242">
    <property type="entry name" value="DUF896"/>
</dbReference>
<keyword evidence="1 2" id="KW-0963">Cytoplasm</keyword>
<protein>
    <recommendedName>
        <fullName evidence="2">UPF0291 protein BC6307_12145</fullName>
    </recommendedName>
</protein>
<accession>A0A223KR50</accession>
<dbReference type="Gene3D" id="1.10.287.540">
    <property type="entry name" value="Helix hairpin bin"/>
    <property type="match status" value="1"/>
</dbReference>
<dbReference type="HAMAP" id="MF_01103">
    <property type="entry name" value="UPF0291"/>
    <property type="match status" value="1"/>
</dbReference>
<dbReference type="RefSeq" id="WP_066416558.1">
    <property type="nucleotide sequence ID" value="NZ_CP018866.1"/>
</dbReference>
<dbReference type="EMBL" id="CP018866">
    <property type="protein sequence ID" value="AST91970.1"/>
    <property type="molecule type" value="Genomic_DNA"/>
</dbReference>
<dbReference type="Pfam" id="PF05979">
    <property type="entry name" value="DUF896"/>
    <property type="match status" value="1"/>
</dbReference>
<organism evidence="4 5">
    <name type="scientific">Sutcliffiella cohnii</name>
    <dbReference type="NCBI Taxonomy" id="33932"/>
    <lineage>
        <taxon>Bacteria</taxon>
        <taxon>Bacillati</taxon>
        <taxon>Bacillota</taxon>
        <taxon>Bacilli</taxon>
        <taxon>Bacillales</taxon>
        <taxon>Bacillaceae</taxon>
        <taxon>Sutcliffiella</taxon>
    </lineage>
</organism>
<feature type="compositionally biased region" description="Basic and acidic residues" evidence="3">
    <location>
        <begin position="66"/>
        <end position="76"/>
    </location>
</feature>
<keyword evidence="5" id="KW-1185">Reference proteome</keyword>
<sequence>MLSQDKMKRINLLAKKAKSEGLTEEEAKEQKELRAEYVKTFRSSMVDTLKSVTIVDPNGNDVTPQKLKDEQNKKFH</sequence>
<reference evidence="4 5" key="1">
    <citation type="submission" date="2016-12" db="EMBL/GenBank/DDBJ databases">
        <title>The whole genome sequencing and assembly of Bacillus cohnii DSM 6307T strain.</title>
        <authorList>
            <person name="Lee Y.-J."/>
            <person name="Yi H."/>
            <person name="Bahn Y.-S."/>
            <person name="Kim J.F."/>
            <person name="Lee D.-W."/>
        </authorList>
    </citation>
    <scope>NUCLEOTIDE SEQUENCE [LARGE SCALE GENOMIC DNA]</scope>
    <source>
        <strain evidence="4 5">DSM 6307</strain>
    </source>
</reference>
<dbReference type="PANTHER" id="PTHR37300">
    <property type="entry name" value="UPF0291 PROTEIN CBO2609/CLC_2481"/>
    <property type="match status" value="1"/>
</dbReference>